<dbReference type="SMART" id="SM01121">
    <property type="entry name" value="Dak1_2"/>
    <property type="match status" value="1"/>
</dbReference>
<dbReference type="GO" id="GO:0004371">
    <property type="term" value="F:glycerone kinase activity"/>
    <property type="evidence" value="ECO:0007669"/>
    <property type="project" value="InterPro"/>
</dbReference>
<evidence type="ECO:0000313" key="3">
    <source>
        <dbReference type="Proteomes" id="UP000184404"/>
    </source>
</evidence>
<feature type="domain" description="DhaL" evidence="1">
    <location>
        <begin position="15"/>
        <end position="238"/>
    </location>
</feature>
<dbReference type="Pfam" id="PF13684">
    <property type="entry name" value="FakA-like_C"/>
    <property type="match status" value="1"/>
</dbReference>
<dbReference type="InterPro" id="IPR036117">
    <property type="entry name" value="DhaL_dom_sf"/>
</dbReference>
<dbReference type="STRING" id="1123243.SAMN02745190_01756"/>
<dbReference type="InterPro" id="IPR048394">
    <property type="entry name" value="FakA-like_M"/>
</dbReference>
<sequence>MTLRNLTNQEVITGSDFRRMITGAYSEFLLEYESINEQADRDNPSLVTKPGTNILRTMGAAVMPLEDAQDDTIGGLARRVASAAALGARGSSGVVLSQLFRGIAKGLIGKIDATSSEFGKAFQYGILYAQRVLPEDVDRPIVSAARAVAKGAYKAVRANLPIYEILAAAIEAGSHRDDAPFVVGERIMMDFLKGCQKGLTGNFVSPVLSFSVGTGDQKLGIPDPRQDEVHPYCMTFGIENSKGDSRRLEEYLQGDASFIVATRHRSRLEVHLHTAHPGLVLEKCIGFGRLESIRINNMAEPHAMILAHHSLMPVALLAAAYDEAHAERLQKQGVNLITLGGEDNTPSVGALVNAAHSDLAESYVMVSDGTRLNLELRQVKRILGDRVEIITVDNPEEQEIAVRAFNRHMSAKENAARMTESLEEYRGRDGNC</sequence>
<keyword evidence="3" id="KW-1185">Reference proteome</keyword>
<dbReference type="InterPro" id="IPR033470">
    <property type="entry name" value="FakA-like_C"/>
</dbReference>
<dbReference type="PANTHER" id="PTHR33434">
    <property type="entry name" value="DEGV DOMAIN-CONTAINING PROTEIN DR_1986-RELATED"/>
    <property type="match status" value="1"/>
</dbReference>
<dbReference type="EMBL" id="FQUG01000006">
    <property type="protein sequence ID" value="SHF05245.1"/>
    <property type="molecule type" value="Genomic_DNA"/>
</dbReference>
<dbReference type="Pfam" id="PF02734">
    <property type="entry name" value="Dak2"/>
    <property type="match status" value="1"/>
</dbReference>
<dbReference type="Gene3D" id="1.25.40.340">
    <property type="match status" value="1"/>
</dbReference>
<organism evidence="2 3">
    <name type="scientific">Schwartzia succinivorans DSM 10502</name>
    <dbReference type="NCBI Taxonomy" id="1123243"/>
    <lineage>
        <taxon>Bacteria</taxon>
        <taxon>Bacillati</taxon>
        <taxon>Bacillota</taxon>
        <taxon>Negativicutes</taxon>
        <taxon>Selenomonadales</taxon>
        <taxon>Selenomonadaceae</taxon>
        <taxon>Schwartzia</taxon>
    </lineage>
</organism>
<dbReference type="AlphaFoldDB" id="A0A1M4YHH3"/>
<evidence type="ECO:0000259" key="1">
    <source>
        <dbReference type="PROSITE" id="PS51480"/>
    </source>
</evidence>
<dbReference type="InterPro" id="IPR004007">
    <property type="entry name" value="DhaL_dom"/>
</dbReference>
<dbReference type="Pfam" id="PF21645">
    <property type="entry name" value="FakA-like_M"/>
    <property type="match status" value="1"/>
</dbReference>
<protein>
    <recommendedName>
        <fullName evidence="1">DhaL domain-containing protein</fullName>
    </recommendedName>
</protein>
<dbReference type="InterPro" id="IPR050270">
    <property type="entry name" value="DegV_domain_contain"/>
</dbReference>
<reference evidence="2 3" key="1">
    <citation type="submission" date="2016-11" db="EMBL/GenBank/DDBJ databases">
        <authorList>
            <person name="Jaros S."/>
            <person name="Januszkiewicz K."/>
            <person name="Wedrychowicz H."/>
        </authorList>
    </citation>
    <scope>NUCLEOTIDE SEQUENCE [LARGE SCALE GENOMIC DNA]</scope>
    <source>
        <strain evidence="2 3">DSM 10502</strain>
    </source>
</reference>
<dbReference type="RefSeq" id="WP_234988306.1">
    <property type="nucleotide sequence ID" value="NZ_FQUG01000006.1"/>
</dbReference>
<name>A0A1M4YHH3_9FIRM</name>
<dbReference type="GO" id="GO:0006071">
    <property type="term" value="P:glycerol metabolic process"/>
    <property type="evidence" value="ECO:0007669"/>
    <property type="project" value="InterPro"/>
</dbReference>
<accession>A0A1M4YHH3</accession>
<evidence type="ECO:0000313" key="2">
    <source>
        <dbReference type="EMBL" id="SHF05245.1"/>
    </source>
</evidence>
<dbReference type="PROSITE" id="PS51480">
    <property type="entry name" value="DHAL"/>
    <property type="match status" value="1"/>
</dbReference>
<gene>
    <name evidence="2" type="ORF">SAMN02745190_01756</name>
</gene>
<proteinExistence type="predicted"/>
<dbReference type="SUPFAM" id="SSF101473">
    <property type="entry name" value="DhaL-like"/>
    <property type="match status" value="1"/>
</dbReference>
<dbReference type="PANTHER" id="PTHR33434:SF2">
    <property type="entry name" value="FATTY ACID-BINDING PROTEIN TM_1468"/>
    <property type="match status" value="1"/>
</dbReference>
<dbReference type="SMART" id="SM01120">
    <property type="entry name" value="Dak2"/>
    <property type="match status" value="1"/>
</dbReference>
<dbReference type="Proteomes" id="UP000184404">
    <property type="component" value="Unassembled WGS sequence"/>
</dbReference>